<sequence>MVDHINNEMLQAEIEEERNALATSLSALAESFKPKALMDNWDKSAPEFIQKALQSAKDNPVAVAVIGAGIAMLTLGTSKQDDEKGTAWRINGEADPVRTKIAQAKHQVTQTAAQMRDALYDGTANLGDAARARVIEARKKALDAQVKIEQAGNAVKTRSSNAFDANPLAICAGVAAAGALIAITLPRTKIEDDTFGDYRDALVDQAEAVFRQEVDRVAAQGREAMDAAQDAMRQQSDTASTQTTMPSDVKPH</sequence>
<dbReference type="OrthoDB" id="7870133at2"/>
<dbReference type="RefSeq" id="WP_089992272.1">
    <property type="nucleotide sequence ID" value="NZ_FOIZ01000001.1"/>
</dbReference>
<evidence type="ECO:0008006" key="4">
    <source>
        <dbReference type="Google" id="ProtNLM"/>
    </source>
</evidence>
<dbReference type="EMBL" id="FOIZ01000001">
    <property type="protein sequence ID" value="SEW19348.1"/>
    <property type="molecule type" value="Genomic_DNA"/>
</dbReference>
<name>A0A1I0PXZ8_9RHOB</name>
<feature type="region of interest" description="Disordered" evidence="1">
    <location>
        <begin position="221"/>
        <end position="252"/>
    </location>
</feature>
<proteinExistence type="predicted"/>
<accession>A0A1I0PXZ8</accession>
<organism evidence="2 3">
    <name type="scientific">Cognatiyoonia koreensis</name>
    <dbReference type="NCBI Taxonomy" id="364200"/>
    <lineage>
        <taxon>Bacteria</taxon>
        <taxon>Pseudomonadati</taxon>
        <taxon>Pseudomonadota</taxon>
        <taxon>Alphaproteobacteria</taxon>
        <taxon>Rhodobacterales</taxon>
        <taxon>Paracoccaceae</taxon>
        <taxon>Cognatiyoonia</taxon>
    </lineage>
</organism>
<dbReference type="Pfam" id="PF12277">
    <property type="entry name" value="DUF3618"/>
    <property type="match status" value="1"/>
</dbReference>
<dbReference type="AlphaFoldDB" id="A0A1I0PXZ8"/>
<keyword evidence="3" id="KW-1185">Reference proteome</keyword>
<protein>
    <recommendedName>
        <fullName evidence="4">DUF3618 domain-containing protein</fullName>
    </recommendedName>
</protein>
<dbReference type="STRING" id="364200.SAMN04488515_1518"/>
<evidence type="ECO:0000313" key="2">
    <source>
        <dbReference type="EMBL" id="SEW19348.1"/>
    </source>
</evidence>
<evidence type="ECO:0000313" key="3">
    <source>
        <dbReference type="Proteomes" id="UP000199167"/>
    </source>
</evidence>
<evidence type="ECO:0000256" key="1">
    <source>
        <dbReference type="SAM" id="MobiDB-lite"/>
    </source>
</evidence>
<feature type="compositionally biased region" description="Polar residues" evidence="1">
    <location>
        <begin position="236"/>
        <end position="246"/>
    </location>
</feature>
<gene>
    <name evidence="2" type="ORF">SAMN04488515_1518</name>
</gene>
<dbReference type="InterPro" id="IPR022062">
    <property type="entry name" value="DUF3618"/>
</dbReference>
<feature type="compositionally biased region" description="Low complexity" evidence="1">
    <location>
        <begin position="226"/>
        <end position="235"/>
    </location>
</feature>
<reference evidence="2 3" key="1">
    <citation type="submission" date="2016-10" db="EMBL/GenBank/DDBJ databases">
        <authorList>
            <person name="de Groot N.N."/>
        </authorList>
    </citation>
    <scope>NUCLEOTIDE SEQUENCE [LARGE SCALE GENOMIC DNA]</scope>
    <source>
        <strain evidence="2 3">DSM 17925</strain>
    </source>
</reference>
<dbReference type="Proteomes" id="UP000199167">
    <property type="component" value="Unassembled WGS sequence"/>
</dbReference>